<dbReference type="PANTHER" id="PTHR31672:SF13">
    <property type="entry name" value="F-BOX PROTEIN CPR30-LIKE"/>
    <property type="match status" value="1"/>
</dbReference>
<accession>A0A7C9EI90</accession>
<organism evidence="2">
    <name type="scientific">Opuntia streptacantha</name>
    <name type="common">Prickly pear cactus</name>
    <name type="synonym">Opuntia cardona</name>
    <dbReference type="NCBI Taxonomy" id="393608"/>
    <lineage>
        <taxon>Eukaryota</taxon>
        <taxon>Viridiplantae</taxon>
        <taxon>Streptophyta</taxon>
        <taxon>Embryophyta</taxon>
        <taxon>Tracheophyta</taxon>
        <taxon>Spermatophyta</taxon>
        <taxon>Magnoliopsida</taxon>
        <taxon>eudicotyledons</taxon>
        <taxon>Gunneridae</taxon>
        <taxon>Pentapetalae</taxon>
        <taxon>Caryophyllales</taxon>
        <taxon>Cactineae</taxon>
        <taxon>Cactaceae</taxon>
        <taxon>Opuntioideae</taxon>
        <taxon>Opuntia</taxon>
    </lineage>
</organism>
<dbReference type="Pfam" id="PF07734">
    <property type="entry name" value="FBA_1"/>
    <property type="match status" value="1"/>
</dbReference>
<sequence>MTNWLNIAGSCWTDECGLEHGRLNGVSFVGAPGLTPEAHELFSIRSDRQVYLLRTLTKLNKVQTLVSRIRKHICLTRQRIARSRVRIRYGHSLIDHHHSHKLMHGKGLGCGSIMKLRNSNEHSTNTVDQISANLAQSSTPLLTCSGVLFLISKSKVFLYDPIRKSISAIPKPAHFGSTFSWALGHVRNAFKLLHFYTIEKFDNLHYCQLKEIMCEILTIPTSEIGSDSQENWRSLGKCPFAFLGRKDYASVDDKIYWLVGEKKFDPDCIRIMSFDLRSENFGLVCFPKKYSNRSVECLDLVEIKERLCLTDRLPWESTIYVWMMMRDKEEFANDLWIKKYRIELLGIDHHDVRILGYLSTNNTGDSQSEGEILIKFGTKSFGFYDPIHGRFRDLADKITTNPGADLQLLLDRKNLL</sequence>
<evidence type="ECO:0000313" key="2">
    <source>
        <dbReference type="EMBL" id="MBA4670521.1"/>
    </source>
</evidence>
<feature type="domain" description="F-box associated beta-propeller type 1" evidence="1">
    <location>
        <begin position="135"/>
        <end position="341"/>
    </location>
</feature>
<name>A0A7C9EI90_OPUST</name>
<dbReference type="InterPro" id="IPR017451">
    <property type="entry name" value="F-box-assoc_interact_dom"/>
</dbReference>
<reference evidence="2" key="1">
    <citation type="journal article" date="2013" name="J. Plant Res.">
        <title>Effect of fungi and light on seed germination of three Opuntia species from semiarid lands of central Mexico.</title>
        <authorList>
            <person name="Delgado-Sanchez P."/>
            <person name="Jimenez-Bremont J.F."/>
            <person name="Guerrero-Gonzalez Mde L."/>
            <person name="Flores J."/>
        </authorList>
    </citation>
    <scope>NUCLEOTIDE SEQUENCE</scope>
    <source>
        <tissue evidence="2">Cladode</tissue>
    </source>
</reference>
<dbReference type="InterPro" id="IPR050796">
    <property type="entry name" value="SCF_F-box_component"/>
</dbReference>
<proteinExistence type="predicted"/>
<dbReference type="InterPro" id="IPR006527">
    <property type="entry name" value="F-box-assoc_dom_typ1"/>
</dbReference>
<reference evidence="2" key="2">
    <citation type="submission" date="2020-07" db="EMBL/GenBank/DDBJ databases">
        <authorList>
            <person name="Vera ALvarez R."/>
            <person name="Arias-Moreno D.M."/>
            <person name="Jimenez-Jacinto V."/>
            <person name="Jimenez-Bremont J.F."/>
            <person name="Swaminathan K."/>
            <person name="Moose S.P."/>
            <person name="Guerrero-Gonzalez M.L."/>
            <person name="Marino-Ramirez L."/>
            <person name="Landsman D."/>
            <person name="Rodriguez-Kessler M."/>
            <person name="Delgado-Sanchez P."/>
        </authorList>
    </citation>
    <scope>NUCLEOTIDE SEQUENCE</scope>
    <source>
        <tissue evidence="2">Cladode</tissue>
    </source>
</reference>
<dbReference type="AlphaFoldDB" id="A0A7C9EI90"/>
<dbReference type="PANTHER" id="PTHR31672">
    <property type="entry name" value="BNACNNG10540D PROTEIN"/>
    <property type="match status" value="1"/>
</dbReference>
<protein>
    <recommendedName>
        <fullName evidence="1">F-box associated beta-propeller type 1 domain-containing protein</fullName>
    </recommendedName>
</protein>
<dbReference type="EMBL" id="GISG01247850">
    <property type="protein sequence ID" value="MBA4670521.1"/>
    <property type="molecule type" value="Transcribed_RNA"/>
</dbReference>
<evidence type="ECO:0000259" key="1">
    <source>
        <dbReference type="Pfam" id="PF07734"/>
    </source>
</evidence>
<dbReference type="NCBIfam" id="TIGR01640">
    <property type="entry name" value="F_box_assoc_1"/>
    <property type="match status" value="1"/>
</dbReference>